<dbReference type="PANTHER" id="PTHR14187">
    <property type="entry name" value="ALPHA KINASE/ELONGATION FACTOR 2 KINASE"/>
    <property type="match status" value="1"/>
</dbReference>
<sequence>MARFRVAAAIDFGTHASGYAWSAVTRDGADPRRRDIVDREQWPGTTEKRYPKTRSALLLDGSDTVLAWGYPAVRAERPPGSRLVTGMKMSLRPSDDPSRPAPGSRVPRALSDDLSRPVPLIAAYLARLREVAVAEITAGGRYRESDIRWCLTVPAIWSQAALGAMREAAGTAGFPSGHDALLLEPEPDMAALYCAVQELTPTGPVRALLSAFRRPGRRFVVADCGGGTVDVVAYEVLGDGSLAQLGRPSGGAFGATYTTNRFIQDVLGSRFLDQTNLERLTRHHWAEFQELLGDWETHRNTFTVGSRESVALRVDGLHGLLSPEDLRHLGEVQGGKGDRIVVRPKEMAGLLESAVGGILPLVDEHVARAVEAAGGGRPDVYLVGGFSKSPYLRERVRAHVGQRGRVFTPDRPERAVLHGAVHRCYASAVREDGEQGAGAAGSAVAARRAGPDISERCALYTYGARVSEPYDDEDGAQDRPLETNDEGRHFCPDRFLRFVAIGQRVGVGHEVAHRNVVPIRADLPLMTVEFYATHAPDPRYYDTAPAKRIGHLTVDLSTCMHLPREDREVDIHLTFGRAEITVRAVNRHGGKAADATLDLDPEF</sequence>
<dbReference type="SUPFAM" id="SSF53067">
    <property type="entry name" value="Actin-like ATPase domain"/>
    <property type="match status" value="2"/>
</dbReference>
<organism evidence="2 3">
    <name type="scientific">Streptomyces alboflavus</name>
    <dbReference type="NCBI Taxonomy" id="67267"/>
    <lineage>
        <taxon>Bacteria</taxon>
        <taxon>Bacillati</taxon>
        <taxon>Actinomycetota</taxon>
        <taxon>Actinomycetes</taxon>
        <taxon>Kitasatosporales</taxon>
        <taxon>Streptomycetaceae</taxon>
        <taxon>Streptomyces</taxon>
    </lineage>
</organism>
<reference evidence="2 3" key="1">
    <citation type="submission" date="2017-05" db="EMBL/GenBank/DDBJ databases">
        <title>Streptomyces alboflavus Genome sequencing and assembly.</title>
        <authorList>
            <person name="Wang Y."/>
            <person name="Du B."/>
            <person name="Ding Y."/>
            <person name="Liu H."/>
            <person name="Hou Q."/>
            <person name="Liu K."/>
            <person name="Wang C."/>
            <person name="Yao L."/>
        </authorList>
    </citation>
    <scope>NUCLEOTIDE SEQUENCE [LARGE SCALE GENOMIC DNA]</scope>
    <source>
        <strain evidence="2 3">MDJK44</strain>
    </source>
</reference>
<dbReference type="PANTHER" id="PTHR14187:SF5">
    <property type="entry name" value="HEAT SHOCK 70 KDA PROTEIN 12A"/>
    <property type="match status" value="1"/>
</dbReference>
<dbReference type="KEGG" id="salf:SMD44_04143"/>
<dbReference type="Gene3D" id="3.30.420.40">
    <property type="match status" value="2"/>
</dbReference>
<evidence type="ECO:0000313" key="3">
    <source>
        <dbReference type="Proteomes" id="UP000195880"/>
    </source>
</evidence>
<feature type="region of interest" description="Disordered" evidence="1">
    <location>
        <begin position="82"/>
        <end position="110"/>
    </location>
</feature>
<dbReference type="InterPro" id="IPR043129">
    <property type="entry name" value="ATPase_NBD"/>
</dbReference>
<dbReference type="Gene3D" id="3.90.640.10">
    <property type="entry name" value="Actin, Chain A, domain 4"/>
    <property type="match status" value="1"/>
</dbReference>
<name>A0A1Z1WE35_9ACTN</name>
<dbReference type="OrthoDB" id="3405531at2"/>
<dbReference type="STRING" id="67267.GCA_000716675_07707"/>
<protein>
    <recommendedName>
        <fullName evidence="4">Hsp70 family protein</fullName>
    </recommendedName>
</protein>
<evidence type="ECO:0000313" key="2">
    <source>
        <dbReference type="EMBL" id="ARX84691.1"/>
    </source>
</evidence>
<dbReference type="eggNOG" id="COG0443">
    <property type="taxonomic scope" value="Bacteria"/>
</dbReference>
<evidence type="ECO:0000256" key="1">
    <source>
        <dbReference type="SAM" id="MobiDB-lite"/>
    </source>
</evidence>
<gene>
    <name evidence="2" type="ORF">SMD44_04143</name>
</gene>
<keyword evidence="3" id="KW-1185">Reference proteome</keyword>
<accession>A0A1Z1WE35</accession>
<dbReference type="AlphaFoldDB" id="A0A1Z1WE35"/>
<dbReference type="Proteomes" id="UP000195880">
    <property type="component" value="Chromosome"/>
</dbReference>
<dbReference type="RefSeq" id="WP_087884850.1">
    <property type="nucleotide sequence ID" value="NZ_CP021748.1"/>
</dbReference>
<evidence type="ECO:0008006" key="4">
    <source>
        <dbReference type="Google" id="ProtNLM"/>
    </source>
</evidence>
<dbReference type="EMBL" id="CP021748">
    <property type="protein sequence ID" value="ARX84691.1"/>
    <property type="molecule type" value="Genomic_DNA"/>
</dbReference>
<proteinExistence type="predicted"/>